<comment type="similarity">
    <text evidence="1">Belongs to the UPF0065 (bug) family.</text>
</comment>
<accession>A0ABS5F3W8</accession>
<proteinExistence type="inferred from homology"/>
<comment type="caution">
    <text evidence="2">The sequence shown here is derived from an EMBL/GenBank/DDBJ whole genome shotgun (WGS) entry which is preliminary data.</text>
</comment>
<reference evidence="3" key="1">
    <citation type="journal article" date="2021" name="Syst. Appl. Microbiol.">
        <title>Roseomonas hellenica sp. nov., isolated from roots of wild-growing Alkanna tinctoria.</title>
        <authorList>
            <person name="Rat A."/>
            <person name="Naranjo H.D."/>
            <person name="Lebbe L."/>
            <person name="Cnockaert M."/>
            <person name="Krigas N."/>
            <person name="Grigoriadou K."/>
            <person name="Maloupa E."/>
            <person name="Willems A."/>
        </authorList>
    </citation>
    <scope>NUCLEOTIDE SEQUENCE [LARGE SCALE GENOMIC DNA]</scope>
    <source>
        <strain evidence="3">LMG 31523</strain>
    </source>
</reference>
<protein>
    <submittedName>
        <fullName evidence="2">Tripartite tricarboxylate transporter substrate binding protein</fullName>
    </submittedName>
</protein>
<dbReference type="PANTHER" id="PTHR42928:SF5">
    <property type="entry name" value="BLR1237 PROTEIN"/>
    <property type="match status" value="1"/>
</dbReference>
<dbReference type="InterPro" id="IPR042100">
    <property type="entry name" value="Bug_dom1"/>
</dbReference>
<dbReference type="PIRSF" id="PIRSF017082">
    <property type="entry name" value="YflP"/>
    <property type="match status" value="1"/>
</dbReference>
<organism evidence="2 3">
    <name type="scientific">Plastoroseomonas hellenica</name>
    <dbReference type="NCBI Taxonomy" id="2687306"/>
    <lineage>
        <taxon>Bacteria</taxon>
        <taxon>Pseudomonadati</taxon>
        <taxon>Pseudomonadota</taxon>
        <taxon>Alphaproteobacteria</taxon>
        <taxon>Acetobacterales</taxon>
        <taxon>Acetobacteraceae</taxon>
        <taxon>Plastoroseomonas</taxon>
    </lineage>
</organism>
<keyword evidence="3" id="KW-1185">Reference proteome</keyword>
<gene>
    <name evidence="2" type="ORF">GXW71_22830</name>
</gene>
<dbReference type="Pfam" id="PF03401">
    <property type="entry name" value="TctC"/>
    <property type="match status" value="1"/>
</dbReference>
<dbReference type="PANTHER" id="PTHR42928">
    <property type="entry name" value="TRICARBOXYLATE-BINDING PROTEIN"/>
    <property type="match status" value="1"/>
</dbReference>
<dbReference type="Gene3D" id="3.40.190.150">
    <property type="entry name" value="Bordetella uptake gene, domain 1"/>
    <property type="match status" value="1"/>
</dbReference>
<sequence>MTQAIGRRLLGGAVVASLLGTAVTGLTTRAAAQSFPERPVRVIVPYAPGGGTDVVARVLAQTMSNLLPQPVVVENRAGAGGMVGAELVARAPADGHTILFTNTGHSVLRLLVPNPSIDIRTALSPVAIVSEAPMIMMAASSFPAQTLSEFISTVRASPGRYDYGSTGRGGTNGLTALMFLQAAGLAMNEIPYRGGAPATLDLAAGRIAMLFDASSTALATTRNGQARALAVTTARRSPSAPELPTLREAGVDADMSIWMGLMLPSMTPPAIRQAVHRAVTRALADTDLRARFTDLGTDTIPNLSPAECELFINAEIDRWEGLLTRSGFRPNAP</sequence>
<evidence type="ECO:0000313" key="2">
    <source>
        <dbReference type="EMBL" id="MBR0667211.1"/>
    </source>
</evidence>
<evidence type="ECO:0000313" key="3">
    <source>
        <dbReference type="Proteomes" id="UP001196870"/>
    </source>
</evidence>
<dbReference type="SUPFAM" id="SSF53850">
    <property type="entry name" value="Periplasmic binding protein-like II"/>
    <property type="match status" value="1"/>
</dbReference>
<evidence type="ECO:0000256" key="1">
    <source>
        <dbReference type="ARBA" id="ARBA00006987"/>
    </source>
</evidence>
<name>A0ABS5F3W8_9PROT</name>
<dbReference type="RefSeq" id="WP_211854989.1">
    <property type="nucleotide sequence ID" value="NZ_JAAGBB010000031.1"/>
</dbReference>
<dbReference type="EMBL" id="JAAGBB010000031">
    <property type="protein sequence ID" value="MBR0667211.1"/>
    <property type="molecule type" value="Genomic_DNA"/>
</dbReference>
<dbReference type="Proteomes" id="UP001196870">
    <property type="component" value="Unassembled WGS sequence"/>
</dbReference>
<dbReference type="Gene3D" id="3.40.190.10">
    <property type="entry name" value="Periplasmic binding protein-like II"/>
    <property type="match status" value="1"/>
</dbReference>
<dbReference type="InterPro" id="IPR005064">
    <property type="entry name" value="BUG"/>
</dbReference>